<evidence type="ECO:0000313" key="4">
    <source>
        <dbReference type="Proteomes" id="UP000051813"/>
    </source>
</evidence>
<dbReference type="Gene3D" id="3.30.470.20">
    <property type="entry name" value="ATP-grasp fold, B domain"/>
    <property type="match status" value="1"/>
</dbReference>
<comment type="caution">
    <text evidence="3">The sequence shown here is derived from an EMBL/GenBank/DDBJ whole genome shotgun (WGS) entry which is preliminary data.</text>
</comment>
<dbReference type="AlphaFoldDB" id="A0A0R2BH40"/>
<accession>A0A0R2BH40</accession>
<keyword evidence="1" id="KW-0547">Nucleotide-binding</keyword>
<dbReference type="GO" id="GO:0005524">
    <property type="term" value="F:ATP binding"/>
    <property type="evidence" value="ECO:0007669"/>
    <property type="project" value="UniProtKB-UniRule"/>
</dbReference>
<reference evidence="3 4" key="1">
    <citation type="journal article" date="2015" name="Genome Announc.">
        <title>Expanding the biotechnology potential of lactobacilli through comparative genomics of 213 strains and associated genera.</title>
        <authorList>
            <person name="Sun Z."/>
            <person name="Harris H.M."/>
            <person name="McCann A."/>
            <person name="Guo C."/>
            <person name="Argimon S."/>
            <person name="Zhang W."/>
            <person name="Yang X."/>
            <person name="Jeffery I.B."/>
            <person name="Cooney J.C."/>
            <person name="Kagawa T.F."/>
            <person name="Liu W."/>
            <person name="Song Y."/>
            <person name="Salvetti E."/>
            <person name="Wrobel A."/>
            <person name="Rasinkangas P."/>
            <person name="Parkhill J."/>
            <person name="Rea M.C."/>
            <person name="O'Sullivan O."/>
            <person name="Ritari J."/>
            <person name="Douillard F.P."/>
            <person name="Paul Ross R."/>
            <person name="Yang R."/>
            <person name="Briner A.E."/>
            <person name="Felis G.E."/>
            <person name="de Vos W.M."/>
            <person name="Barrangou R."/>
            <person name="Klaenhammer T.R."/>
            <person name="Caufield P.W."/>
            <person name="Cui Y."/>
            <person name="Zhang H."/>
            <person name="O'Toole P.W."/>
        </authorList>
    </citation>
    <scope>NUCLEOTIDE SEQUENCE [LARGE SCALE GENOMIC DNA]</scope>
    <source>
        <strain evidence="3 4">DSM 20335</strain>
    </source>
</reference>
<evidence type="ECO:0000313" key="3">
    <source>
        <dbReference type="EMBL" id="KRM78490.1"/>
    </source>
</evidence>
<dbReference type="EMBL" id="AYYK01000016">
    <property type="protein sequence ID" value="KRM78490.1"/>
    <property type="molecule type" value="Genomic_DNA"/>
</dbReference>
<evidence type="ECO:0000259" key="2">
    <source>
        <dbReference type="PROSITE" id="PS50975"/>
    </source>
</evidence>
<protein>
    <recommendedName>
        <fullName evidence="2">ATP-grasp domain-containing protein</fullName>
    </recommendedName>
</protein>
<dbReference type="STRING" id="1423738.FC84_GL000747"/>
<dbReference type="InterPro" id="IPR013815">
    <property type="entry name" value="ATP_grasp_subdomain_1"/>
</dbReference>
<keyword evidence="1" id="KW-0067">ATP-binding</keyword>
<dbReference type="GO" id="GO:0008716">
    <property type="term" value="F:D-alanine-D-alanine ligase activity"/>
    <property type="evidence" value="ECO:0007669"/>
    <property type="project" value="TreeGrafter"/>
</dbReference>
<feature type="domain" description="ATP-grasp" evidence="2">
    <location>
        <begin position="117"/>
        <end position="293"/>
    </location>
</feature>
<keyword evidence="4" id="KW-1185">Reference proteome</keyword>
<dbReference type="Proteomes" id="UP000051813">
    <property type="component" value="Unassembled WGS sequence"/>
</dbReference>
<dbReference type="PANTHER" id="PTHR23132">
    <property type="entry name" value="D-ALANINE--D-ALANINE LIGASE"/>
    <property type="match status" value="1"/>
</dbReference>
<sequence>MDMTNILILTVGTRVKIVEYFKALPHVKVVCTDASLNAPALYFGDVHYQMPRFTDPTYLDRVLEICEAEDIDGILPIIDTTAFMLSQNQQRFSQKNIKIITSPPEAVALSYDKRKLARFCHDNQLPTIPTFESLSDFKCAREAGQIDFPVFVKPAIGSGSVDNYKVSDMTELEAVLVDKTNMIIQAFVDGPEFGIDAYCDLETGELVDLFVKEKLLMRGGETDKARSVDQEPILSILRDLVRRANLRGPIDVEFFYDHGQWLISEINTRFGGGYPFAQACGKNYPQLIVNNLNGERNQVQNFEYPLNMILMKYPEVVVSSMDSNVLLQSKVG</sequence>
<dbReference type="PATRIC" id="fig|1423738.3.peg.756"/>
<dbReference type="SUPFAM" id="SSF56059">
    <property type="entry name" value="Glutathione synthetase ATP-binding domain-like"/>
    <property type="match status" value="1"/>
</dbReference>
<evidence type="ECO:0000256" key="1">
    <source>
        <dbReference type="PROSITE-ProRule" id="PRU00409"/>
    </source>
</evidence>
<dbReference type="InterPro" id="IPR011761">
    <property type="entry name" value="ATP-grasp"/>
</dbReference>
<proteinExistence type="predicted"/>
<dbReference type="GO" id="GO:0046872">
    <property type="term" value="F:metal ion binding"/>
    <property type="evidence" value="ECO:0007669"/>
    <property type="project" value="InterPro"/>
</dbReference>
<dbReference type="PANTHER" id="PTHR23132:SF14">
    <property type="entry name" value="ATP-GRASP DOMAIN-CONTAINING PROTEIN"/>
    <property type="match status" value="1"/>
</dbReference>
<dbReference type="PROSITE" id="PS50975">
    <property type="entry name" value="ATP_GRASP"/>
    <property type="match status" value="1"/>
</dbReference>
<organism evidence="3 4">
    <name type="scientific">Lapidilactobacillus dextrinicus DSM 20335</name>
    <dbReference type="NCBI Taxonomy" id="1423738"/>
    <lineage>
        <taxon>Bacteria</taxon>
        <taxon>Bacillati</taxon>
        <taxon>Bacillota</taxon>
        <taxon>Bacilli</taxon>
        <taxon>Lactobacillales</taxon>
        <taxon>Lactobacillaceae</taxon>
        <taxon>Lapidilactobacillus</taxon>
    </lineage>
</organism>
<dbReference type="Pfam" id="PF21360">
    <property type="entry name" value="PylC-like_N"/>
    <property type="match status" value="1"/>
</dbReference>
<dbReference type="NCBIfam" id="NF009406">
    <property type="entry name" value="PRK12767.1-5"/>
    <property type="match status" value="1"/>
</dbReference>
<dbReference type="OrthoDB" id="9803907at2"/>
<name>A0A0R2BH40_9LACO</name>
<dbReference type="Pfam" id="PF15632">
    <property type="entry name" value="ATPgrasp_Ter"/>
    <property type="match status" value="1"/>
</dbReference>
<dbReference type="Gene3D" id="3.30.1490.20">
    <property type="entry name" value="ATP-grasp fold, A domain"/>
    <property type="match status" value="1"/>
</dbReference>
<dbReference type="InterPro" id="IPR048764">
    <property type="entry name" value="PylC_N"/>
</dbReference>
<dbReference type="Gene3D" id="3.40.50.20">
    <property type="match status" value="1"/>
</dbReference>
<gene>
    <name evidence="3" type="ORF">FC84_GL000747</name>
</gene>